<dbReference type="EMBL" id="JAELVM010000001">
    <property type="protein sequence ID" value="MBL1220342.1"/>
    <property type="molecule type" value="Genomic_DNA"/>
</dbReference>
<feature type="transmembrane region" description="Helical" evidence="1">
    <location>
        <begin position="57"/>
        <end position="77"/>
    </location>
</feature>
<evidence type="ECO:0000313" key="2">
    <source>
        <dbReference type="EMBL" id="MBL1220342.1"/>
    </source>
</evidence>
<feature type="transmembrane region" description="Helical" evidence="1">
    <location>
        <begin position="7"/>
        <end position="24"/>
    </location>
</feature>
<evidence type="ECO:0000313" key="3">
    <source>
        <dbReference type="Proteomes" id="UP000661696"/>
    </source>
</evidence>
<sequence>MKTFAKYDFYIQLFFFGAAVLAALSMGILYFYFIAGIPQLISFVIRVFQKGKKSIRYIIYGIFIVPVWISLLIVYIFKNNHDITNFFGSILILSLFYSPILALFYVFDDTEYLNSKK</sequence>
<comment type="caution">
    <text evidence="2">The sequence shown here is derived from an EMBL/GenBank/DDBJ whole genome shotgun (WGS) entry which is preliminary data.</text>
</comment>
<reference evidence="2 3" key="1">
    <citation type="submission" date="2020-12" db="EMBL/GenBank/DDBJ databases">
        <title>Chryseobacterium endoalhailicus sp. nov., isolated from seed of leguminous plant.</title>
        <authorList>
            <person name="Zhang X."/>
        </authorList>
    </citation>
    <scope>NUCLEOTIDE SEQUENCE [LARGE SCALE GENOMIC DNA]</scope>
    <source>
        <strain evidence="2 3">L7</strain>
    </source>
</reference>
<organism evidence="2 3">
    <name type="scientific">Chryseobacterium endalhagicum</name>
    <dbReference type="NCBI Taxonomy" id="2797638"/>
    <lineage>
        <taxon>Bacteria</taxon>
        <taxon>Pseudomonadati</taxon>
        <taxon>Bacteroidota</taxon>
        <taxon>Flavobacteriia</taxon>
        <taxon>Flavobacteriales</taxon>
        <taxon>Weeksellaceae</taxon>
        <taxon>Chryseobacterium group</taxon>
        <taxon>Chryseobacterium</taxon>
    </lineage>
</organism>
<accession>A0ABS1QCL2</accession>
<keyword evidence="1" id="KW-0472">Membrane</keyword>
<gene>
    <name evidence="2" type="ORF">JET18_05800</name>
</gene>
<keyword evidence="1" id="KW-1133">Transmembrane helix</keyword>
<dbReference type="RefSeq" id="WP_202089667.1">
    <property type="nucleotide sequence ID" value="NZ_JAELVM010000001.1"/>
</dbReference>
<keyword evidence="1" id="KW-0812">Transmembrane</keyword>
<protein>
    <submittedName>
        <fullName evidence="2">Uncharacterized protein</fullName>
    </submittedName>
</protein>
<feature type="transmembrane region" description="Helical" evidence="1">
    <location>
        <begin position="83"/>
        <end position="107"/>
    </location>
</feature>
<keyword evidence="3" id="KW-1185">Reference proteome</keyword>
<evidence type="ECO:0000256" key="1">
    <source>
        <dbReference type="SAM" id="Phobius"/>
    </source>
</evidence>
<name>A0ABS1QCL2_9FLAO</name>
<dbReference type="Proteomes" id="UP000661696">
    <property type="component" value="Unassembled WGS sequence"/>
</dbReference>
<proteinExistence type="predicted"/>